<keyword evidence="3" id="KW-0472">Membrane</keyword>
<dbReference type="OrthoDB" id="10055523at2759"/>
<dbReference type="InterPro" id="IPR000742">
    <property type="entry name" value="EGF"/>
</dbReference>
<feature type="compositionally biased region" description="Low complexity" evidence="2">
    <location>
        <begin position="534"/>
        <end position="559"/>
    </location>
</feature>
<name>A0A6I8NYQ1_ORNAN</name>
<dbReference type="InterPro" id="IPR039861">
    <property type="entry name" value="IMPG"/>
</dbReference>
<organism evidence="5 6">
    <name type="scientific">Ornithorhynchus anatinus</name>
    <name type="common">Duckbill platypus</name>
    <dbReference type="NCBI Taxonomy" id="9258"/>
    <lineage>
        <taxon>Eukaryota</taxon>
        <taxon>Metazoa</taxon>
        <taxon>Chordata</taxon>
        <taxon>Craniata</taxon>
        <taxon>Vertebrata</taxon>
        <taxon>Euteleostomi</taxon>
        <taxon>Mammalia</taxon>
        <taxon>Monotremata</taxon>
        <taxon>Ornithorhynchidae</taxon>
        <taxon>Ornithorhynchus</taxon>
    </lineage>
</organism>
<dbReference type="GeneTree" id="ENSGT00960000187431"/>
<dbReference type="KEGG" id="oaa:114808844"/>
<dbReference type="Ensembl" id="ENSOANT00000059266.1">
    <property type="protein sequence ID" value="ENSOANP00000045936.1"/>
    <property type="gene ID" value="ENSOANG00000038685.1"/>
</dbReference>
<feature type="compositionally biased region" description="Low complexity" evidence="2">
    <location>
        <begin position="968"/>
        <end position="987"/>
    </location>
</feature>
<dbReference type="PANTHER" id="PTHR12199">
    <property type="entry name" value="INTERPHOTORECEPTOR MATRIX PROTEOGLYCAN"/>
    <property type="match status" value="1"/>
</dbReference>
<feature type="compositionally biased region" description="Low complexity" evidence="2">
    <location>
        <begin position="1222"/>
        <end position="1241"/>
    </location>
</feature>
<evidence type="ECO:0000313" key="5">
    <source>
        <dbReference type="Ensembl" id="ENSOANP00000045936.1"/>
    </source>
</evidence>
<feature type="region of interest" description="Disordered" evidence="2">
    <location>
        <begin position="1126"/>
        <end position="1242"/>
    </location>
</feature>
<reference evidence="5" key="3">
    <citation type="submission" date="2025-09" db="UniProtKB">
        <authorList>
            <consortium name="Ensembl"/>
        </authorList>
    </citation>
    <scope>IDENTIFICATION</scope>
    <source>
        <strain evidence="5">Glennie</strain>
    </source>
</reference>
<feature type="compositionally biased region" description="Pro residues" evidence="2">
    <location>
        <begin position="1342"/>
        <end position="1354"/>
    </location>
</feature>
<feature type="compositionally biased region" description="Polar residues" evidence="2">
    <location>
        <begin position="1194"/>
        <end position="1209"/>
    </location>
</feature>
<dbReference type="OMA" id="QHEHTIY"/>
<feature type="region of interest" description="Disordered" evidence="2">
    <location>
        <begin position="195"/>
        <end position="313"/>
    </location>
</feature>
<feature type="region of interest" description="Disordered" evidence="2">
    <location>
        <begin position="474"/>
        <end position="577"/>
    </location>
</feature>
<keyword evidence="1" id="KW-0245">EGF-like domain</keyword>
<dbReference type="Proteomes" id="UP000002279">
    <property type="component" value="Chromosome 2"/>
</dbReference>
<feature type="compositionally biased region" description="Polar residues" evidence="2">
    <location>
        <begin position="507"/>
        <end position="516"/>
    </location>
</feature>
<reference evidence="5" key="2">
    <citation type="submission" date="2025-08" db="UniProtKB">
        <authorList>
            <consortium name="Ensembl"/>
        </authorList>
    </citation>
    <scope>IDENTIFICATION</scope>
    <source>
        <strain evidence="5">Glennie</strain>
    </source>
</reference>
<evidence type="ECO:0000256" key="2">
    <source>
        <dbReference type="SAM" id="MobiDB-lite"/>
    </source>
</evidence>
<dbReference type="InParanoid" id="A0A6I8NYQ1"/>
<feature type="region of interest" description="Disordered" evidence="2">
    <location>
        <begin position="773"/>
        <end position="817"/>
    </location>
</feature>
<keyword evidence="6" id="KW-1185">Reference proteome</keyword>
<feature type="transmembrane region" description="Helical" evidence="3">
    <location>
        <begin position="1574"/>
        <end position="1599"/>
    </location>
</feature>
<dbReference type="GO" id="GO:0007601">
    <property type="term" value="P:visual perception"/>
    <property type="evidence" value="ECO:0007669"/>
    <property type="project" value="InterPro"/>
</dbReference>
<feature type="compositionally biased region" description="Low complexity" evidence="2">
    <location>
        <begin position="226"/>
        <end position="245"/>
    </location>
</feature>
<feature type="region of interest" description="Disordered" evidence="2">
    <location>
        <begin position="351"/>
        <end position="438"/>
    </location>
</feature>
<sequence length="1764" mass="181728">MTASPAEGMAPGLGSTAPPSPPLPRRPRPSSPWTRLSHPFFTRPPGPRVMVRAAVRRVISPVPQERSVEAPGMRGVAFLDAERPEDITWVAVTPSVLFGVREGTLAVPGPGSLSHAAAAAAGSRKEDLDSHLWTMEEFSQSVPEDLASPSPAPALRLPSLPERLPPRLDHRPPTPSGNGTSQAVTLGLLTVAAQTTPWTPGGPYTSPPAAEHLGAQRGSAGEGRSGLPLPGQGTGPTDSSPTGPTELSSLAMGSGRGLSWPSPRAALPPGPAILTTGEPYPGTARQWLLKRMDPRRHRPSSVPRTLGALGRVPEGRAPGVAAAPGTCCPAEAWGKPGQGQRSSVMPGVWISSPTNSLLGDTFTGPPAASREAPGSPTPPLSRAPDLRDALGPGRRHATPKPSRPSRTSWAWGIPGAPHTRANPRWTLQASPGTPTSSVLPLTPSLGSPQAYPEPPASRATQWAWLLRTTARTPAPLESHHPEPGPLTSTPGLGFFPTHNPAGPSPVGTDSWTNLWPSTVGIGDPTSATPDRRTSTPATSWASAAASSPSSGSPFTSLPGPEIPKSGMARQRPQGGPVTVSMTAHFTEGADAAALVSSRPCASLNSLFTSPSGPGSPSSGVIKEGPQGGLVAPSVLAPSMEGVDMAVVISPRPRVPPSSPFISFSGPGNTPFGVAVEEPPEGLEATSVRASGKKGTDISVVMSPRSWAPPALSPHPPSVTSLSPEAPAHPVAPSVILRVPGVRGTQGILALPEEEGGSVPPSFLQFFSTAPPVPSLTTSSPAGAAEGWTLPGAPSASTSAAWPLSSLTTSSQGQTAEDRTLPGALPALASAAWPASFLISSPRAGGAEGWTSPSSLPGSASAAWPAASLTTGPQAGAAEGWTLASILPASASATQPAPFLTKRPQAGAAEGWTLASLPGSASAAWPVSSLTPSPRAGAAGAWTLPATLRASASAAQPVPSLTLSPQGKTAESSTLPSAPPASTSATQPVPFLTKSPRAGVAEGWTLPSSRLSSASAPHPALSLSTSPQVGAAEDWTWPSSLPASASATQPVPSMTISPWEGAAEDLTLPSSLPASASATWPVPSLTQAGAAEGWILPSALSASASAARPVPSVTASSRERVAESWTLPSSLASSTSVPSAPFSLTTSPQSEAATGWTLPGSLPPSTSAPHPELSLTASPREGAAEDRTLPVSLPGSASATQPAPSLTTSPREGVGEGRTLPGALPASASATRPAPSLTTSPRAGAVESWTPHIALPASASASPGRDPAPRAAGRREGQDRAAPRWRLRGGERGGGTQGSPPQGFEHPSETPPQRGQLDPTDWHPGGTVGGPEEITPRTNTVTPSPPEATPPPRTPRAPGVSGPMPSSGAPTSGRDRFFIVGNRVPEVRAPSLHIPCLLVLEMNFVPGFWDHRSCEYQDLLRSFNETVLPFFSSSVPGFQHLEVRRVRPGSVVIQYDVVISGELAVARPWGPDLQLDVATMDRLFRSGPLSSPVLRSQIPESPLDLCSLLFSCPAGFECALSQGGNASCTSLCHRDFCRNQGICTHLQGQGPLCQCPIGSDFWFMGQRCDYRVTRWGLLGLVAGILLAVGLVAALAAYAVVRRFKATLVEARVNQTRSSYRRFCRFDDTSGRDWGQSWLGSASSLDNLAYSHSEEQLHLRMLDYSCCSCGDAATIPATPCVLRAEPQLGTTKLPSFYSECNTSSSSINDHGVDSGKASDISGSSWPMDPPFPLLRHLNMEHPPRPPKPHSVCGEGGPATLERSWTA</sequence>
<feature type="compositionally biased region" description="Low complexity" evidence="2">
    <location>
        <begin position="1255"/>
        <end position="1270"/>
    </location>
</feature>
<accession>A0A6I8NYQ1</accession>
<feature type="region of interest" description="Disordered" evidence="2">
    <location>
        <begin position="1007"/>
        <end position="1026"/>
    </location>
</feature>
<feature type="compositionally biased region" description="Basic and acidic residues" evidence="2">
    <location>
        <begin position="1272"/>
        <end position="1281"/>
    </location>
</feature>
<dbReference type="PANTHER" id="PTHR12199:SF5">
    <property type="entry name" value="MUCIN-2-LIKE ISOFORM X1"/>
    <property type="match status" value="1"/>
</dbReference>
<keyword evidence="3" id="KW-1133">Transmembrane helix</keyword>
<dbReference type="PROSITE" id="PS50026">
    <property type="entry name" value="EGF_3"/>
    <property type="match status" value="1"/>
</dbReference>
<evidence type="ECO:0000256" key="1">
    <source>
        <dbReference type="PROSITE-ProRule" id="PRU00076"/>
    </source>
</evidence>
<feature type="compositionally biased region" description="Polar residues" evidence="2">
    <location>
        <begin position="1141"/>
        <end position="1151"/>
    </location>
</feature>
<dbReference type="GeneID" id="114808844"/>
<evidence type="ECO:0000259" key="4">
    <source>
        <dbReference type="PROSITE" id="PS50026"/>
    </source>
</evidence>
<feature type="region of interest" description="Disordered" evidence="2">
    <location>
        <begin position="1"/>
        <end position="46"/>
    </location>
</feature>
<gene>
    <name evidence="5" type="primary">LOC114808844</name>
</gene>
<protein>
    <recommendedName>
        <fullName evidence="4">EGF-like domain-containing protein</fullName>
    </recommendedName>
</protein>
<evidence type="ECO:0000256" key="3">
    <source>
        <dbReference type="SAM" id="Phobius"/>
    </source>
</evidence>
<feature type="domain" description="EGF-like" evidence="4">
    <location>
        <begin position="1528"/>
        <end position="1568"/>
    </location>
</feature>
<evidence type="ECO:0000313" key="6">
    <source>
        <dbReference type="Proteomes" id="UP000002279"/>
    </source>
</evidence>
<feature type="region of interest" description="Disordered" evidence="2">
    <location>
        <begin position="139"/>
        <end position="182"/>
    </location>
</feature>
<keyword evidence="3" id="KW-0812">Transmembrane</keyword>
<feature type="region of interest" description="Disordered" evidence="2">
    <location>
        <begin position="953"/>
        <end position="992"/>
    </location>
</feature>
<dbReference type="Bgee" id="ENSOANG00000038685">
    <property type="expression patterns" value="Expressed in heart and 8 other cell types or tissues"/>
</dbReference>
<dbReference type="RefSeq" id="XP_028912838.1">
    <property type="nucleotide sequence ID" value="XM_029057005.2"/>
</dbReference>
<dbReference type="CDD" id="cd00054">
    <property type="entry name" value="EGF_CA"/>
    <property type="match status" value="1"/>
</dbReference>
<feature type="compositionally biased region" description="Polar residues" evidence="2">
    <location>
        <begin position="425"/>
        <end position="438"/>
    </location>
</feature>
<feature type="region of interest" description="Disordered" evidence="2">
    <location>
        <begin position="1736"/>
        <end position="1764"/>
    </location>
</feature>
<reference evidence="5 6" key="1">
    <citation type="journal article" date="2008" name="Nature">
        <title>Genome analysis of the platypus reveals unique signatures of evolution.</title>
        <authorList>
            <person name="Warren W.C."/>
            <person name="Hillier L.W."/>
            <person name="Marshall Graves J.A."/>
            <person name="Birney E."/>
            <person name="Ponting C.P."/>
            <person name="Grutzner F."/>
            <person name="Belov K."/>
            <person name="Miller W."/>
            <person name="Clarke L."/>
            <person name="Chinwalla A.T."/>
            <person name="Yang S.P."/>
            <person name="Heger A."/>
            <person name="Locke D.P."/>
            <person name="Miethke P."/>
            <person name="Waters P.D."/>
            <person name="Veyrunes F."/>
            <person name="Fulton L."/>
            <person name="Fulton B."/>
            <person name="Graves T."/>
            <person name="Wallis J."/>
            <person name="Puente X.S."/>
            <person name="Lopez-Otin C."/>
            <person name="Ordonez G.R."/>
            <person name="Eichler E.E."/>
            <person name="Chen L."/>
            <person name="Cheng Z."/>
            <person name="Deakin J.E."/>
            <person name="Alsop A."/>
            <person name="Thompson K."/>
            <person name="Kirby P."/>
            <person name="Papenfuss A.T."/>
            <person name="Wakefield M.J."/>
            <person name="Olender T."/>
            <person name="Lancet D."/>
            <person name="Huttley G.A."/>
            <person name="Smit A.F."/>
            <person name="Pask A."/>
            <person name="Temple-Smith P."/>
            <person name="Batzer M.A."/>
            <person name="Walker J.A."/>
            <person name="Konkel M.K."/>
            <person name="Harris R.S."/>
            <person name="Whittington C.M."/>
            <person name="Wong E.S."/>
            <person name="Gemmell N.J."/>
            <person name="Buschiazzo E."/>
            <person name="Vargas Jentzsch I.M."/>
            <person name="Merkel A."/>
            <person name="Schmitz J."/>
            <person name="Zemann A."/>
            <person name="Churakov G."/>
            <person name="Kriegs J.O."/>
            <person name="Brosius J."/>
            <person name="Murchison E.P."/>
            <person name="Sachidanandam R."/>
            <person name="Smith C."/>
            <person name="Hannon G.J."/>
            <person name="Tsend-Ayush E."/>
            <person name="McMillan D."/>
            <person name="Attenborough R."/>
            <person name="Rens W."/>
            <person name="Ferguson-Smith M."/>
            <person name="Lefevre C.M."/>
            <person name="Sharp J.A."/>
            <person name="Nicholas K.R."/>
            <person name="Ray D.A."/>
            <person name="Kube M."/>
            <person name="Reinhardt R."/>
            <person name="Pringle T.H."/>
            <person name="Taylor J."/>
            <person name="Jones R.C."/>
            <person name="Nixon B."/>
            <person name="Dacheux J.L."/>
            <person name="Niwa H."/>
            <person name="Sekita Y."/>
            <person name="Huang X."/>
            <person name="Stark A."/>
            <person name="Kheradpour P."/>
            <person name="Kellis M."/>
            <person name="Flicek P."/>
            <person name="Chen Y."/>
            <person name="Webber C."/>
            <person name="Hardison R."/>
            <person name="Nelson J."/>
            <person name="Hallsworth-Pepin K."/>
            <person name="Delehaunty K."/>
            <person name="Markovic C."/>
            <person name="Minx P."/>
            <person name="Feng Y."/>
            <person name="Kremitzki C."/>
            <person name="Mitreva M."/>
            <person name="Glasscock J."/>
            <person name="Wylie T."/>
            <person name="Wohldmann P."/>
            <person name="Thiru P."/>
            <person name="Nhan M.N."/>
            <person name="Pohl C.S."/>
            <person name="Smith S.M."/>
            <person name="Hou S."/>
            <person name="Nefedov M."/>
            <person name="de Jong P.J."/>
            <person name="Renfree M.B."/>
            <person name="Mardis E.R."/>
            <person name="Wilson R.K."/>
        </authorList>
    </citation>
    <scope>NUCLEOTIDE SEQUENCE [LARGE SCALE GENOMIC DNA]</scope>
    <source>
        <strain evidence="5 6">Glennie</strain>
    </source>
</reference>
<feature type="compositionally biased region" description="Low complexity" evidence="2">
    <location>
        <begin position="1126"/>
        <end position="1139"/>
    </location>
</feature>
<proteinExistence type="predicted"/>
<feature type="region of interest" description="Disordered" evidence="2">
    <location>
        <begin position="1254"/>
        <end position="1373"/>
    </location>
</feature>
<feature type="compositionally biased region" description="Low complexity" evidence="2">
    <location>
        <begin position="143"/>
        <end position="162"/>
    </location>
</feature>
<comment type="caution">
    <text evidence="1">Lacks conserved residue(s) required for the propagation of feature annotation.</text>
</comment>